<dbReference type="EC" id="3.1.4.-" evidence="2"/>
<organism evidence="4 5">
    <name type="scientific">Ruminococcus bovis</name>
    <dbReference type="NCBI Taxonomy" id="2564099"/>
    <lineage>
        <taxon>Bacteria</taxon>
        <taxon>Bacillati</taxon>
        <taxon>Bacillota</taxon>
        <taxon>Clostridia</taxon>
        <taxon>Eubacteriales</taxon>
        <taxon>Oscillospiraceae</taxon>
        <taxon>Ruminococcus</taxon>
    </lineage>
</organism>
<accession>A0A4P8XVG9</accession>
<dbReference type="NCBIfam" id="TIGR00040">
    <property type="entry name" value="yfcE"/>
    <property type="match status" value="1"/>
</dbReference>
<dbReference type="InterPro" id="IPR000979">
    <property type="entry name" value="Phosphodiesterase_MJ0936/Vps29"/>
</dbReference>
<keyword evidence="2" id="KW-0479">Metal-binding</keyword>
<reference evidence="4 5" key="1">
    <citation type="submission" date="2019-04" db="EMBL/GenBank/DDBJ databases">
        <authorList>
            <person name="Embree M."/>
            <person name="Gaffney J.R."/>
        </authorList>
    </citation>
    <scope>NUCLEOTIDE SEQUENCE [LARGE SCALE GENOMIC DNA]</scope>
    <source>
        <strain evidence="4 5">JE7A12</strain>
    </source>
</reference>
<dbReference type="CDD" id="cd00841">
    <property type="entry name" value="MPP_YfcE"/>
    <property type="match status" value="1"/>
</dbReference>
<feature type="domain" description="Calcineurin-like phosphoesterase" evidence="3">
    <location>
        <begin position="1"/>
        <end position="144"/>
    </location>
</feature>
<dbReference type="SUPFAM" id="SSF56300">
    <property type="entry name" value="Metallo-dependent phosphatases"/>
    <property type="match status" value="1"/>
</dbReference>
<comment type="cofactor">
    <cofactor evidence="2">
        <name>a divalent metal cation</name>
        <dbReference type="ChEBI" id="CHEBI:60240"/>
    </cofactor>
</comment>
<dbReference type="KEGG" id="ruj:E5Z56_06660"/>
<protein>
    <recommendedName>
        <fullName evidence="2">Phosphoesterase</fullName>
        <ecNumber evidence="2">3.1.4.-</ecNumber>
    </recommendedName>
</protein>
<dbReference type="OrthoDB" id="9800565at2"/>
<dbReference type="GO" id="GO:0046872">
    <property type="term" value="F:metal ion binding"/>
    <property type="evidence" value="ECO:0007669"/>
    <property type="project" value="UniProtKB-KW"/>
</dbReference>
<dbReference type="InterPro" id="IPR041802">
    <property type="entry name" value="MPP_YfcE"/>
</dbReference>
<evidence type="ECO:0000313" key="5">
    <source>
        <dbReference type="Proteomes" id="UP000301475"/>
    </source>
</evidence>
<dbReference type="RefSeq" id="WP_138157127.1">
    <property type="nucleotide sequence ID" value="NZ_CP039381.1"/>
</dbReference>
<dbReference type="PANTHER" id="PTHR11124">
    <property type="entry name" value="VACUOLAR SORTING PROTEIN VPS29"/>
    <property type="match status" value="1"/>
</dbReference>
<dbReference type="EMBL" id="CP039381">
    <property type="protein sequence ID" value="QCT07066.1"/>
    <property type="molecule type" value="Genomic_DNA"/>
</dbReference>
<keyword evidence="5" id="KW-1185">Reference proteome</keyword>
<evidence type="ECO:0000259" key="3">
    <source>
        <dbReference type="Pfam" id="PF12850"/>
    </source>
</evidence>
<name>A0A4P8XVG9_9FIRM</name>
<gene>
    <name evidence="4" type="ORF">E5Z56_06660</name>
</gene>
<dbReference type="Gene3D" id="3.60.21.10">
    <property type="match status" value="1"/>
</dbReference>
<dbReference type="Pfam" id="PF12850">
    <property type="entry name" value="Metallophos_2"/>
    <property type="match status" value="1"/>
</dbReference>
<proteinExistence type="inferred from homology"/>
<dbReference type="InterPro" id="IPR024654">
    <property type="entry name" value="Calcineurin-like_PHP_lpxH"/>
</dbReference>
<evidence type="ECO:0000256" key="2">
    <source>
        <dbReference type="RuleBase" id="RU362039"/>
    </source>
</evidence>
<dbReference type="AlphaFoldDB" id="A0A4P8XVG9"/>
<dbReference type="InterPro" id="IPR029052">
    <property type="entry name" value="Metallo-depent_PP-like"/>
</dbReference>
<comment type="similarity">
    <text evidence="1 2">Belongs to the metallophosphoesterase superfamily. YfcE family.</text>
</comment>
<evidence type="ECO:0000313" key="4">
    <source>
        <dbReference type="EMBL" id="QCT07066.1"/>
    </source>
</evidence>
<evidence type="ECO:0000256" key="1">
    <source>
        <dbReference type="ARBA" id="ARBA00008950"/>
    </source>
</evidence>
<dbReference type="GO" id="GO:0016787">
    <property type="term" value="F:hydrolase activity"/>
    <property type="evidence" value="ECO:0007669"/>
    <property type="project" value="UniProtKB-UniRule"/>
</dbReference>
<dbReference type="Proteomes" id="UP000301475">
    <property type="component" value="Chromosome"/>
</dbReference>
<sequence>MKILVFSDTHGDVTKMERAIRSHSDAEAIIHCGDGEMDVEYAKRNFPDRAFLNVKGNCDWGSSLDPTIEITLEGKKIFVTHGHLYNAKMGLQNLIYAGKEKNADIVLYGHTHISMNEYIDGMYVMNPGSCHGYGATYGIIDISDKGILTNIASAK</sequence>